<gene>
    <name evidence="1" type="ORF">XELAEV_18025969mg</name>
</gene>
<dbReference type="AlphaFoldDB" id="A0A974D300"/>
<protein>
    <submittedName>
        <fullName evidence="1">Uncharacterized protein</fullName>
    </submittedName>
</protein>
<proteinExistence type="predicted"/>
<organism evidence="1 2">
    <name type="scientific">Xenopus laevis</name>
    <name type="common">African clawed frog</name>
    <dbReference type="NCBI Taxonomy" id="8355"/>
    <lineage>
        <taxon>Eukaryota</taxon>
        <taxon>Metazoa</taxon>
        <taxon>Chordata</taxon>
        <taxon>Craniata</taxon>
        <taxon>Vertebrata</taxon>
        <taxon>Euteleostomi</taxon>
        <taxon>Amphibia</taxon>
        <taxon>Batrachia</taxon>
        <taxon>Anura</taxon>
        <taxon>Pipoidea</taxon>
        <taxon>Pipidae</taxon>
        <taxon>Xenopodinae</taxon>
        <taxon>Xenopus</taxon>
        <taxon>Xenopus</taxon>
    </lineage>
</organism>
<dbReference type="EMBL" id="CM004473">
    <property type="protein sequence ID" value="OCT83427.1"/>
    <property type="molecule type" value="Genomic_DNA"/>
</dbReference>
<evidence type="ECO:0000313" key="2">
    <source>
        <dbReference type="Proteomes" id="UP000694892"/>
    </source>
</evidence>
<name>A0A974D300_XENLA</name>
<reference evidence="2" key="1">
    <citation type="journal article" date="2016" name="Nature">
        <title>Genome evolution in the allotetraploid frog Xenopus laevis.</title>
        <authorList>
            <person name="Session A.M."/>
            <person name="Uno Y."/>
            <person name="Kwon T."/>
            <person name="Chapman J.A."/>
            <person name="Toyoda A."/>
            <person name="Takahashi S."/>
            <person name="Fukui A."/>
            <person name="Hikosaka A."/>
            <person name="Suzuki A."/>
            <person name="Kondo M."/>
            <person name="van Heeringen S.J."/>
            <person name="Quigley I."/>
            <person name="Heinz S."/>
            <person name="Ogino H."/>
            <person name="Ochi H."/>
            <person name="Hellsten U."/>
            <person name="Lyons J.B."/>
            <person name="Simakov O."/>
            <person name="Putnam N."/>
            <person name="Stites J."/>
            <person name="Kuroki Y."/>
            <person name="Tanaka T."/>
            <person name="Michiue T."/>
            <person name="Watanabe M."/>
            <person name="Bogdanovic O."/>
            <person name="Lister R."/>
            <person name="Georgiou G."/>
            <person name="Paranjpe S.S."/>
            <person name="van Kruijsbergen I."/>
            <person name="Shu S."/>
            <person name="Carlson J."/>
            <person name="Kinoshita T."/>
            <person name="Ohta Y."/>
            <person name="Mawaribuchi S."/>
            <person name="Jenkins J."/>
            <person name="Grimwood J."/>
            <person name="Schmutz J."/>
            <person name="Mitros T."/>
            <person name="Mozaffari S.V."/>
            <person name="Suzuki Y."/>
            <person name="Haramoto Y."/>
            <person name="Yamamoto T.S."/>
            <person name="Takagi C."/>
            <person name="Heald R."/>
            <person name="Miller K."/>
            <person name="Haudenschild C."/>
            <person name="Kitzman J."/>
            <person name="Nakayama T."/>
            <person name="Izutsu Y."/>
            <person name="Robert J."/>
            <person name="Fortriede J."/>
            <person name="Burns K."/>
            <person name="Lotay V."/>
            <person name="Karimi K."/>
            <person name="Yasuoka Y."/>
            <person name="Dichmann D.S."/>
            <person name="Flajnik M.F."/>
            <person name="Houston D.W."/>
            <person name="Shendure J."/>
            <person name="DuPasquier L."/>
            <person name="Vize P.D."/>
            <person name="Zorn A.M."/>
            <person name="Ito M."/>
            <person name="Marcotte E.M."/>
            <person name="Wallingford J.B."/>
            <person name="Ito Y."/>
            <person name="Asashima M."/>
            <person name="Ueno N."/>
            <person name="Matsuda Y."/>
            <person name="Veenstra G.J."/>
            <person name="Fujiyama A."/>
            <person name="Harland R.M."/>
            <person name="Taira M."/>
            <person name="Rokhsar D.S."/>
        </authorList>
    </citation>
    <scope>NUCLEOTIDE SEQUENCE [LARGE SCALE GENOMIC DNA]</scope>
    <source>
        <strain evidence="2">J</strain>
    </source>
</reference>
<evidence type="ECO:0000313" key="1">
    <source>
        <dbReference type="EMBL" id="OCT83427.1"/>
    </source>
</evidence>
<accession>A0A974D300</accession>
<sequence>MRIGIDTTFSQWIKFSRVMRLSQPYSLSFSSPQPQQSSFLVGAWSPPTTTLPLDNRFFFTCRHLVDPFSPCLSDVTVQSQVPSIVFSQTYIHVLVLGTLCITGICQ</sequence>
<dbReference type="Proteomes" id="UP000694892">
    <property type="component" value="Chromosome 4S"/>
</dbReference>